<accession>A0A239RG49</accession>
<dbReference type="EMBL" id="FZRA01000014">
    <property type="protein sequence ID" value="SNU09842.1"/>
    <property type="molecule type" value="Genomic_DNA"/>
</dbReference>
<organism evidence="1 2">
    <name type="scientific">Streptococcus equinus</name>
    <name type="common">Streptococcus bovis</name>
    <dbReference type="NCBI Taxonomy" id="1335"/>
    <lineage>
        <taxon>Bacteria</taxon>
        <taxon>Bacillati</taxon>
        <taxon>Bacillota</taxon>
        <taxon>Bacilli</taxon>
        <taxon>Lactobacillales</taxon>
        <taxon>Streptococcaceae</taxon>
        <taxon>Streptococcus</taxon>
    </lineage>
</organism>
<reference evidence="1 2" key="1">
    <citation type="submission" date="2017-07" db="EMBL/GenBank/DDBJ databases">
        <authorList>
            <person name="Sun Z.S."/>
            <person name="Albrecht U."/>
            <person name="Echele G."/>
            <person name="Lee C.C."/>
        </authorList>
    </citation>
    <scope>NUCLEOTIDE SEQUENCE [LARGE SCALE GENOMIC DNA]</scope>
    <source>
        <strain evidence="1 2">AR3</strain>
    </source>
</reference>
<evidence type="ECO:0000313" key="2">
    <source>
        <dbReference type="Proteomes" id="UP000214649"/>
    </source>
</evidence>
<proteinExistence type="predicted"/>
<evidence type="ECO:0000313" key="1">
    <source>
        <dbReference type="EMBL" id="SNU09842.1"/>
    </source>
</evidence>
<dbReference type="Proteomes" id="UP000214649">
    <property type="component" value="Unassembled WGS sequence"/>
</dbReference>
<dbReference type="AlphaFoldDB" id="A0A239RG49"/>
<gene>
    <name evidence="1" type="ORF">SAMN05216470_2053</name>
</gene>
<name>A0A239RG49_STREI</name>
<protein>
    <submittedName>
        <fullName evidence="1">Uncharacterized protein</fullName>
    </submittedName>
</protein>
<dbReference type="RefSeq" id="WP_094141301.1">
    <property type="nucleotide sequence ID" value="NZ_FZRA01000014.1"/>
</dbReference>
<sequence>MTMVKMYRFYDLETKKQFEGTNAEAANYFEVCRSTFDARVKNGRIKREPIGRKDNGISNYNEKTSSQAYKRVLRKQLLIASFG</sequence>